<feature type="transmembrane region" description="Helical" evidence="1">
    <location>
        <begin position="92"/>
        <end position="116"/>
    </location>
</feature>
<reference evidence="2" key="1">
    <citation type="journal article" date="2013" name="J. Plant Res.">
        <title>Effect of fungi and light on seed germination of three Opuntia species from semiarid lands of central Mexico.</title>
        <authorList>
            <person name="Delgado-Sanchez P."/>
            <person name="Jimenez-Bremont J.F."/>
            <person name="Guerrero-Gonzalez Mde L."/>
            <person name="Flores J."/>
        </authorList>
    </citation>
    <scope>NUCLEOTIDE SEQUENCE</scope>
    <source>
        <tissue evidence="2">Cladode</tissue>
    </source>
</reference>
<evidence type="ECO:0000313" key="2">
    <source>
        <dbReference type="EMBL" id="MBA4641621.1"/>
    </source>
</evidence>
<dbReference type="AlphaFoldDB" id="A0A7C9DFH3"/>
<proteinExistence type="predicted"/>
<organism evidence="2">
    <name type="scientific">Opuntia streptacantha</name>
    <name type="common">Prickly pear cactus</name>
    <name type="synonym">Opuntia cardona</name>
    <dbReference type="NCBI Taxonomy" id="393608"/>
    <lineage>
        <taxon>Eukaryota</taxon>
        <taxon>Viridiplantae</taxon>
        <taxon>Streptophyta</taxon>
        <taxon>Embryophyta</taxon>
        <taxon>Tracheophyta</taxon>
        <taxon>Spermatophyta</taxon>
        <taxon>Magnoliopsida</taxon>
        <taxon>eudicotyledons</taxon>
        <taxon>Gunneridae</taxon>
        <taxon>Pentapetalae</taxon>
        <taxon>Caryophyllales</taxon>
        <taxon>Cactineae</taxon>
        <taxon>Cactaceae</taxon>
        <taxon>Opuntioideae</taxon>
        <taxon>Opuntia</taxon>
    </lineage>
</organism>
<sequence>MTEQRAPFARGCDGVRASGSKHGPVRLGRAAVSALSGGSCAGLCGWICPFGWWLSRVYPSSVRVSWTVGVLPQKTSRPCNYSDVLPGTAVPFFIFIFFLSLSTLFTVALLTACQYYF</sequence>
<keyword evidence="1" id="KW-1133">Transmembrane helix</keyword>
<feature type="transmembrane region" description="Helical" evidence="1">
    <location>
        <begin position="30"/>
        <end position="54"/>
    </location>
</feature>
<name>A0A7C9DFH3_OPUST</name>
<keyword evidence="1" id="KW-0472">Membrane</keyword>
<reference evidence="2" key="2">
    <citation type="submission" date="2020-07" db="EMBL/GenBank/DDBJ databases">
        <authorList>
            <person name="Vera ALvarez R."/>
            <person name="Arias-Moreno D.M."/>
            <person name="Jimenez-Jacinto V."/>
            <person name="Jimenez-Bremont J.F."/>
            <person name="Swaminathan K."/>
            <person name="Moose S.P."/>
            <person name="Guerrero-Gonzalez M.L."/>
            <person name="Marino-Ramirez L."/>
            <person name="Landsman D."/>
            <person name="Rodriguez-Kessler M."/>
            <person name="Delgado-Sanchez P."/>
        </authorList>
    </citation>
    <scope>NUCLEOTIDE SEQUENCE</scope>
    <source>
        <tissue evidence="2">Cladode</tissue>
    </source>
</reference>
<protein>
    <submittedName>
        <fullName evidence="2">Uncharacterized protein</fullName>
    </submittedName>
</protein>
<accession>A0A7C9DFH3</accession>
<keyword evidence="1" id="KW-0812">Transmembrane</keyword>
<evidence type="ECO:0000256" key="1">
    <source>
        <dbReference type="SAM" id="Phobius"/>
    </source>
</evidence>
<dbReference type="EMBL" id="GISG01125091">
    <property type="protein sequence ID" value="MBA4641621.1"/>
    <property type="molecule type" value="Transcribed_RNA"/>
</dbReference>